<dbReference type="OrthoDB" id="21502at2759"/>
<dbReference type="Proteomes" id="UP000319160">
    <property type="component" value="Unassembled WGS sequence"/>
</dbReference>
<keyword evidence="2" id="KW-1185">Reference proteome</keyword>
<comment type="caution">
    <text evidence="1">The sequence shown here is derived from an EMBL/GenBank/DDBJ whole genome shotgun (WGS) entry which is preliminary data.</text>
</comment>
<protein>
    <submittedName>
        <fullName evidence="1">Uncharacterized protein</fullName>
    </submittedName>
</protein>
<dbReference type="STRING" id="2512241.A0A553HTF4"/>
<evidence type="ECO:0000313" key="2">
    <source>
        <dbReference type="Proteomes" id="UP000319160"/>
    </source>
</evidence>
<proteinExistence type="predicted"/>
<organism evidence="1 2">
    <name type="scientific">Xylaria flabelliformis</name>
    <dbReference type="NCBI Taxonomy" id="2512241"/>
    <lineage>
        <taxon>Eukaryota</taxon>
        <taxon>Fungi</taxon>
        <taxon>Dikarya</taxon>
        <taxon>Ascomycota</taxon>
        <taxon>Pezizomycotina</taxon>
        <taxon>Sordariomycetes</taxon>
        <taxon>Xylariomycetidae</taxon>
        <taxon>Xylariales</taxon>
        <taxon>Xylariaceae</taxon>
        <taxon>Xylaria</taxon>
    </lineage>
</organism>
<dbReference type="AlphaFoldDB" id="A0A553HTF4"/>
<dbReference type="Gene3D" id="3.30.559.10">
    <property type="entry name" value="Chloramphenicol acetyltransferase-like domain"/>
    <property type="match status" value="2"/>
</dbReference>
<reference evidence="2" key="1">
    <citation type="submission" date="2019-06" db="EMBL/GenBank/DDBJ databases">
        <title>Draft genome sequence of the griseofulvin-producing fungus Xylaria cubensis strain G536.</title>
        <authorList>
            <person name="Mead M.E."/>
            <person name="Raja H.A."/>
            <person name="Steenwyk J.L."/>
            <person name="Knowles S.L."/>
            <person name="Oberlies N.H."/>
            <person name="Rokas A."/>
        </authorList>
    </citation>
    <scope>NUCLEOTIDE SEQUENCE [LARGE SCALE GENOMIC DNA]</scope>
    <source>
        <strain evidence="2">G536</strain>
    </source>
</reference>
<name>A0A553HTF4_9PEZI</name>
<accession>A0A553HTF4</accession>
<gene>
    <name evidence="1" type="ORF">FHL15_007826</name>
</gene>
<evidence type="ECO:0000313" key="1">
    <source>
        <dbReference type="EMBL" id="TRX91221.1"/>
    </source>
</evidence>
<sequence length="499" mass="56059">MQFLRDWFSGGHSPIVETDEVYPLYFLDNLAAGRDSVLSETLRYNHVLDANKLHSGLTKLIQHGGNWRKLGGRLRLRPDGSVEIHVPREFTEDRPAVQFTSQSFDIPIEDHKLGSQLPKLADTPSLHPGPRSFDSFNPIPDCPDKLRDYVYSDRPILRLHVTSFTNSTLVTLIWPHVVAGGLGVKEIISAWSKALQSDDDIPALLGTDKDVLDGIGTDQDNPVPYHLGPSEIKGWGFVKFALRLVWEVLMHPQVESRAICLPRQFLSQLRESCLSELRAVHKGDSAPFLSEGDVLEAWGARFIAQARGGERPALIITSLDVQSRLGAPWGTEGVYVQNTAGCVYTTIEPEILLRRPLGELAHVIRQSIHKAATDEQIRAQLRIFRTLGHTGTIPIFGSPDSHLMSFSNWTKFNIFNVADFSSAILPTASNVSDSTPIGKPTYMHCQALGENRLLRNCYNITGKDWDGNYWFTVFLYPEDWVKLERYIDQTCQHLKKLNT</sequence>
<dbReference type="InterPro" id="IPR023213">
    <property type="entry name" value="CAT-like_dom_sf"/>
</dbReference>
<dbReference type="EMBL" id="VFLP01000047">
    <property type="protein sequence ID" value="TRX91221.1"/>
    <property type="molecule type" value="Genomic_DNA"/>
</dbReference>